<dbReference type="PANTHER" id="PTHR11579:SF0">
    <property type="entry name" value="PROTEIN-L-ISOASPARTATE(D-ASPARTATE) O-METHYLTRANSFERASE"/>
    <property type="match status" value="1"/>
</dbReference>
<dbReference type="SUPFAM" id="SSF53335">
    <property type="entry name" value="S-adenosyl-L-methionine-dependent methyltransferases"/>
    <property type="match status" value="1"/>
</dbReference>
<dbReference type="Proteomes" id="UP001500994">
    <property type="component" value="Unassembled WGS sequence"/>
</dbReference>
<sequence length="368" mass="40822">MTTQEHLVRTLWGKKVLPPEWQKAVASVDRALFIPDVIEEGDVTRDPERWLRAVYSDAPVVTQVNGGKSAPDGAFRLFTSSSSMPSIMLEMLGLLDVHEGHRVLEIGTGTGYNAAWLSHRLGERNVTSVELDEAVLSRAVDNLRRAGFQPATVLGNGRDGYRRGAPYDRVICTCTMRDVPAAWLEQCPDGRIVTPWGSSFFSGSYATLDVVDGVGRGAFSGYPGFMWDRTHPGGAGRVGDVYHQEQGAKSSTDIAPQHVIQDGPAFFTGLRLTDVWYRWCAADDDSGEATLWLFADDRKSWAAVEYAPDQETYEVEQFGTRALWDEVRAAFLQWYELGQPDRSRFGLSVDGTGQRVWLDDPDNIVGRP</sequence>
<evidence type="ECO:0000256" key="3">
    <source>
        <dbReference type="ARBA" id="ARBA00011890"/>
    </source>
</evidence>
<evidence type="ECO:0000256" key="9">
    <source>
        <dbReference type="ARBA" id="ARBA00030757"/>
    </source>
</evidence>
<proteinExistence type="inferred from homology"/>
<comment type="subcellular location">
    <subcellularLocation>
        <location evidence="1">Cytoplasm</location>
    </subcellularLocation>
</comment>
<evidence type="ECO:0000256" key="1">
    <source>
        <dbReference type="ARBA" id="ARBA00004496"/>
    </source>
</evidence>
<dbReference type="InterPro" id="IPR029063">
    <property type="entry name" value="SAM-dependent_MTases_sf"/>
</dbReference>
<dbReference type="Pfam" id="PF01135">
    <property type="entry name" value="PCMT"/>
    <property type="match status" value="1"/>
</dbReference>
<protein>
    <recommendedName>
        <fullName evidence="4">Protein-L-isoaspartate O-methyltransferase</fullName>
        <ecNumber evidence="3">2.1.1.77</ecNumber>
    </recommendedName>
    <alternativeName>
        <fullName evidence="11">L-isoaspartyl protein carboxyl methyltransferase</fullName>
    </alternativeName>
    <alternativeName>
        <fullName evidence="9">Protein L-isoaspartyl methyltransferase</fullName>
    </alternativeName>
    <alternativeName>
        <fullName evidence="10">Protein-beta-aspartate methyltransferase</fullName>
    </alternativeName>
</protein>
<name>A0ABN3RFK6_9ACTN</name>
<keyword evidence="7" id="KW-0808">Transferase</keyword>
<dbReference type="GO" id="GO:0008168">
    <property type="term" value="F:methyltransferase activity"/>
    <property type="evidence" value="ECO:0007669"/>
    <property type="project" value="UniProtKB-KW"/>
</dbReference>
<evidence type="ECO:0000256" key="6">
    <source>
        <dbReference type="ARBA" id="ARBA00022603"/>
    </source>
</evidence>
<gene>
    <name evidence="12" type="ORF">GCM10009864_14460</name>
</gene>
<keyword evidence="13" id="KW-1185">Reference proteome</keyword>
<evidence type="ECO:0000256" key="5">
    <source>
        <dbReference type="ARBA" id="ARBA00022490"/>
    </source>
</evidence>
<dbReference type="Gene3D" id="3.40.50.150">
    <property type="entry name" value="Vaccinia Virus protein VP39"/>
    <property type="match status" value="1"/>
</dbReference>
<organism evidence="12 13">
    <name type="scientific">Streptomyces lunalinharesii</name>
    <dbReference type="NCBI Taxonomy" id="333384"/>
    <lineage>
        <taxon>Bacteria</taxon>
        <taxon>Bacillati</taxon>
        <taxon>Actinomycetota</taxon>
        <taxon>Actinomycetes</taxon>
        <taxon>Kitasatosporales</taxon>
        <taxon>Streptomycetaceae</taxon>
        <taxon>Streptomyces</taxon>
    </lineage>
</organism>
<evidence type="ECO:0000256" key="10">
    <source>
        <dbReference type="ARBA" id="ARBA00031323"/>
    </source>
</evidence>
<dbReference type="GO" id="GO:0032259">
    <property type="term" value="P:methylation"/>
    <property type="evidence" value="ECO:0007669"/>
    <property type="project" value="UniProtKB-KW"/>
</dbReference>
<evidence type="ECO:0000256" key="2">
    <source>
        <dbReference type="ARBA" id="ARBA00005369"/>
    </source>
</evidence>
<accession>A0ABN3RFK6</accession>
<dbReference type="EMBL" id="BAAARK010000003">
    <property type="protein sequence ID" value="GAA2651436.1"/>
    <property type="molecule type" value="Genomic_DNA"/>
</dbReference>
<dbReference type="EC" id="2.1.1.77" evidence="3"/>
<keyword evidence="6 12" id="KW-0489">Methyltransferase</keyword>
<evidence type="ECO:0000313" key="12">
    <source>
        <dbReference type="EMBL" id="GAA2651436.1"/>
    </source>
</evidence>
<keyword evidence="5" id="KW-0963">Cytoplasm</keyword>
<reference evidence="12 13" key="1">
    <citation type="journal article" date="2019" name="Int. J. Syst. Evol. Microbiol.">
        <title>The Global Catalogue of Microorganisms (GCM) 10K type strain sequencing project: providing services to taxonomists for standard genome sequencing and annotation.</title>
        <authorList>
            <consortium name="The Broad Institute Genomics Platform"/>
            <consortium name="The Broad Institute Genome Sequencing Center for Infectious Disease"/>
            <person name="Wu L."/>
            <person name="Ma J."/>
        </authorList>
    </citation>
    <scope>NUCLEOTIDE SEQUENCE [LARGE SCALE GENOMIC DNA]</scope>
    <source>
        <strain evidence="12 13">JCM 16374</strain>
    </source>
</reference>
<keyword evidence="8" id="KW-0949">S-adenosyl-L-methionine</keyword>
<evidence type="ECO:0000256" key="11">
    <source>
        <dbReference type="ARBA" id="ARBA00031350"/>
    </source>
</evidence>
<comment type="caution">
    <text evidence="12">The sequence shown here is derived from an EMBL/GenBank/DDBJ whole genome shotgun (WGS) entry which is preliminary data.</text>
</comment>
<evidence type="ECO:0000313" key="13">
    <source>
        <dbReference type="Proteomes" id="UP001500994"/>
    </source>
</evidence>
<evidence type="ECO:0000256" key="8">
    <source>
        <dbReference type="ARBA" id="ARBA00022691"/>
    </source>
</evidence>
<dbReference type="RefSeq" id="WP_344574143.1">
    <property type="nucleotide sequence ID" value="NZ_BAAARK010000003.1"/>
</dbReference>
<dbReference type="InterPro" id="IPR000682">
    <property type="entry name" value="PCMT"/>
</dbReference>
<dbReference type="PANTHER" id="PTHR11579">
    <property type="entry name" value="PROTEIN-L-ISOASPARTATE O-METHYLTRANSFERASE"/>
    <property type="match status" value="1"/>
</dbReference>
<comment type="similarity">
    <text evidence="2">Belongs to the methyltransferase superfamily. L-isoaspartyl/D-aspartyl protein methyltransferase family.</text>
</comment>
<dbReference type="CDD" id="cd02440">
    <property type="entry name" value="AdoMet_MTases"/>
    <property type="match status" value="1"/>
</dbReference>
<evidence type="ECO:0000256" key="4">
    <source>
        <dbReference type="ARBA" id="ARBA00013346"/>
    </source>
</evidence>
<evidence type="ECO:0000256" key="7">
    <source>
        <dbReference type="ARBA" id="ARBA00022679"/>
    </source>
</evidence>